<keyword evidence="3" id="KW-1185">Reference proteome</keyword>
<gene>
    <name evidence="2" type="ORF">RFB13_11010</name>
</gene>
<feature type="signal peptide" evidence="1">
    <location>
        <begin position="1"/>
        <end position="20"/>
    </location>
</feature>
<protein>
    <recommendedName>
        <fullName evidence="4">Fimbrial protein</fullName>
    </recommendedName>
</protein>
<evidence type="ECO:0000313" key="3">
    <source>
        <dbReference type="Proteomes" id="UP001235341"/>
    </source>
</evidence>
<evidence type="ECO:0000256" key="1">
    <source>
        <dbReference type="SAM" id="SignalP"/>
    </source>
</evidence>
<accession>A0ABY9PUV3</accession>
<keyword evidence="1" id="KW-0732">Signal</keyword>
<sequence length="328" mass="35540">MKHLPILFSLLLFSAGSAFGDNLPSKPDKVVSDISSCQVTNIGTNTWKATFSVNWLPMPVEAPGGVNWSVRVGRGLVIYLYDSKGNAISTYIPATDVTMNSYPPGGAQAAFTKGKGFLSYGLQASNGWGNFAAYSTSVEVNVKRTDVSIMAIYPMNVYNSGMAYDQAGAVYFAASQATSKCQLMTNPDTRPVIVNLTMNAPDWDLGEIATGQQQKVMTNNADRLCISYLSTESAGKDFIVNATNANGMVNNRFLLKHSLTPTNTLPYTLTLDSMGKQILLPNTDNSSIRFEDSGNQTCFTPTFDLYGSDDQELGDYTDVITYEIVAKS</sequence>
<organism evidence="2 3">
    <name type="scientific">Serratia fonticola</name>
    <dbReference type="NCBI Taxonomy" id="47917"/>
    <lineage>
        <taxon>Bacteria</taxon>
        <taxon>Pseudomonadati</taxon>
        <taxon>Pseudomonadota</taxon>
        <taxon>Gammaproteobacteria</taxon>
        <taxon>Enterobacterales</taxon>
        <taxon>Yersiniaceae</taxon>
        <taxon>Serratia</taxon>
    </lineage>
</organism>
<evidence type="ECO:0000313" key="2">
    <source>
        <dbReference type="EMBL" id="WMT16802.1"/>
    </source>
</evidence>
<reference evidence="2 3" key="1">
    <citation type="submission" date="2023-08" db="EMBL/GenBank/DDBJ databases">
        <title>Complete Genome and Methylome dissection of Serratia fonticola NEB369.</title>
        <authorList>
            <person name="Fomenkov A."/>
            <person name="Roberts R.D."/>
        </authorList>
    </citation>
    <scope>NUCLEOTIDE SEQUENCE [LARGE SCALE GENOMIC DNA]</scope>
    <source>
        <strain evidence="2 3">NEB369</strain>
    </source>
</reference>
<dbReference type="RefSeq" id="WP_199063803.1">
    <property type="nucleotide sequence ID" value="NZ_CP133586.1"/>
</dbReference>
<dbReference type="Proteomes" id="UP001235341">
    <property type="component" value="Chromosome"/>
</dbReference>
<dbReference type="EMBL" id="CP133586">
    <property type="protein sequence ID" value="WMT16802.1"/>
    <property type="molecule type" value="Genomic_DNA"/>
</dbReference>
<name>A0ABY9PUV3_SERFO</name>
<proteinExistence type="predicted"/>
<feature type="chain" id="PRO_5046762872" description="Fimbrial protein" evidence="1">
    <location>
        <begin position="21"/>
        <end position="328"/>
    </location>
</feature>
<evidence type="ECO:0008006" key="4">
    <source>
        <dbReference type="Google" id="ProtNLM"/>
    </source>
</evidence>